<proteinExistence type="predicted"/>
<name>A0A6J7WIV2_9CAUD</name>
<reference evidence="2" key="1">
    <citation type="submission" date="2020-05" db="EMBL/GenBank/DDBJ databases">
        <authorList>
            <person name="Chiriac C."/>
            <person name="Salcher M."/>
            <person name="Ghai R."/>
            <person name="Kavagutti S V."/>
        </authorList>
    </citation>
    <scope>NUCLEOTIDE SEQUENCE</scope>
</reference>
<feature type="compositionally biased region" description="Polar residues" evidence="1">
    <location>
        <begin position="66"/>
        <end position="81"/>
    </location>
</feature>
<feature type="region of interest" description="Disordered" evidence="1">
    <location>
        <begin position="38"/>
        <end position="81"/>
    </location>
</feature>
<evidence type="ECO:0000256" key="1">
    <source>
        <dbReference type="SAM" id="MobiDB-lite"/>
    </source>
</evidence>
<protein>
    <submittedName>
        <fullName evidence="2">Phge_HK97_gp10, phage protein, HK97 gp10 family</fullName>
    </submittedName>
</protein>
<dbReference type="NCBIfam" id="TIGR01725">
    <property type="entry name" value="phge_HK97_gp10"/>
    <property type="match status" value="1"/>
</dbReference>
<accession>A0A6J7WIV2</accession>
<evidence type="ECO:0000313" key="2">
    <source>
        <dbReference type="EMBL" id="CAB5217720.1"/>
    </source>
</evidence>
<organism evidence="2">
    <name type="scientific">uncultured Caudovirales phage</name>
    <dbReference type="NCBI Taxonomy" id="2100421"/>
    <lineage>
        <taxon>Viruses</taxon>
        <taxon>Duplodnaviria</taxon>
        <taxon>Heunggongvirae</taxon>
        <taxon>Uroviricota</taxon>
        <taxon>Caudoviricetes</taxon>
        <taxon>Peduoviridae</taxon>
        <taxon>Maltschvirus</taxon>
        <taxon>Maltschvirus maltsch</taxon>
    </lineage>
</organism>
<gene>
    <name evidence="2" type="ORF">UFOVP210_6</name>
</gene>
<dbReference type="InterPro" id="IPR010064">
    <property type="entry name" value="HK97-gp10_tail"/>
</dbReference>
<dbReference type="EMBL" id="LR798251">
    <property type="protein sequence ID" value="CAB5217720.1"/>
    <property type="molecule type" value="Genomic_DNA"/>
</dbReference>
<sequence length="127" mass="13987">MLKSYVPSIIKKLDDLSLFSEHLGKDLQDIIKAELDNGTGSGKVYQHDHHLHRASSAGQPPKTDTGALSKSVSSNKTGTGQSELRIKSNYAALLEYGSSTIRPRPFVAPAVKELKKKVDKKLKDDWK</sequence>